<keyword evidence="3" id="KW-0472">Membrane</keyword>
<feature type="compositionally biased region" description="Gly residues" evidence="2">
    <location>
        <begin position="627"/>
        <end position="647"/>
    </location>
</feature>
<feature type="repeat" description="TPR" evidence="1">
    <location>
        <begin position="169"/>
        <end position="202"/>
    </location>
</feature>
<dbReference type="PRINTS" id="PR00625">
    <property type="entry name" value="JDOMAIN"/>
</dbReference>
<feature type="compositionally biased region" description="Polar residues" evidence="2">
    <location>
        <begin position="10"/>
        <end position="21"/>
    </location>
</feature>
<gene>
    <name evidence="5" type="ORF">CCM_01545</name>
</gene>
<dbReference type="Gene3D" id="1.10.287.110">
    <property type="entry name" value="DnaJ domain"/>
    <property type="match status" value="1"/>
</dbReference>
<dbReference type="Pfam" id="PF13432">
    <property type="entry name" value="TPR_16"/>
    <property type="match status" value="2"/>
</dbReference>
<dbReference type="STRING" id="983644.G3J5N1"/>
<dbReference type="SMART" id="SM00271">
    <property type="entry name" value="DnaJ"/>
    <property type="match status" value="1"/>
</dbReference>
<dbReference type="InterPro" id="IPR001623">
    <property type="entry name" value="DnaJ_domain"/>
</dbReference>
<reference evidence="5 6" key="1">
    <citation type="journal article" date="2011" name="Genome Biol.">
        <title>Genome sequence of the insect pathogenic fungus Cordyceps militaris, a valued traditional Chinese medicine.</title>
        <authorList>
            <person name="Zheng P."/>
            <person name="Xia Y."/>
            <person name="Xiao G."/>
            <person name="Xiong C."/>
            <person name="Hu X."/>
            <person name="Zhang S."/>
            <person name="Zheng H."/>
            <person name="Huang Y."/>
            <person name="Zhou Y."/>
            <person name="Wang S."/>
            <person name="Zhao G.P."/>
            <person name="Liu X."/>
            <person name="St Leger R.J."/>
            <person name="Wang C."/>
        </authorList>
    </citation>
    <scope>NUCLEOTIDE SEQUENCE [LARGE SCALE GENOMIC DNA]</scope>
    <source>
        <strain evidence="5 6">CM01</strain>
    </source>
</reference>
<evidence type="ECO:0000259" key="4">
    <source>
        <dbReference type="PROSITE" id="PS50076"/>
    </source>
</evidence>
<keyword evidence="1" id="KW-0802">TPR repeat</keyword>
<dbReference type="PROSITE" id="PS50005">
    <property type="entry name" value="TPR"/>
    <property type="match status" value="4"/>
</dbReference>
<dbReference type="InterPro" id="IPR018253">
    <property type="entry name" value="DnaJ_domain_CS"/>
</dbReference>
<feature type="compositionally biased region" description="Basic and acidic residues" evidence="2">
    <location>
        <begin position="50"/>
        <end position="61"/>
    </location>
</feature>
<evidence type="ECO:0000313" key="6">
    <source>
        <dbReference type="Proteomes" id="UP000001610"/>
    </source>
</evidence>
<feature type="domain" description="J" evidence="4">
    <location>
        <begin position="526"/>
        <end position="591"/>
    </location>
</feature>
<feature type="repeat" description="TPR" evidence="1">
    <location>
        <begin position="203"/>
        <end position="236"/>
    </location>
</feature>
<dbReference type="RefSeq" id="XP_006666764.1">
    <property type="nucleotide sequence ID" value="XM_006666701.1"/>
</dbReference>
<dbReference type="CDD" id="cd06257">
    <property type="entry name" value="DnaJ"/>
    <property type="match status" value="1"/>
</dbReference>
<feature type="compositionally biased region" description="Gly residues" evidence="2">
    <location>
        <begin position="655"/>
        <end position="668"/>
    </location>
</feature>
<dbReference type="InterPro" id="IPR052758">
    <property type="entry name" value="SRC_co-chaperone"/>
</dbReference>
<dbReference type="PANTHER" id="PTHR44200:SF1">
    <property type="entry name" value="DNAJ HOMOLOG SUBFAMILY C MEMBER 7"/>
    <property type="match status" value="1"/>
</dbReference>
<feature type="repeat" description="TPR" evidence="1">
    <location>
        <begin position="354"/>
        <end position="387"/>
    </location>
</feature>
<dbReference type="PROSITE" id="PS00636">
    <property type="entry name" value="DNAJ_1"/>
    <property type="match status" value="1"/>
</dbReference>
<organism evidence="5 6">
    <name type="scientific">Cordyceps militaris (strain CM01)</name>
    <name type="common">Caterpillar fungus</name>
    <dbReference type="NCBI Taxonomy" id="983644"/>
    <lineage>
        <taxon>Eukaryota</taxon>
        <taxon>Fungi</taxon>
        <taxon>Dikarya</taxon>
        <taxon>Ascomycota</taxon>
        <taxon>Pezizomycotina</taxon>
        <taxon>Sordariomycetes</taxon>
        <taxon>Hypocreomycetidae</taxon>
        <taxon>Hypocreales</taxon>
        <taxon>Cordycipitaceae</taxon>
        <taxon>Cordyceps</taxon>
    </lineage>
</organism>
<feature type="repeat" description="TPR" evidence="1">
    <location>
        <begin position="400"/>
        <end position="433"/>
    </location>
</feature>
<dbReference type="Proteomes" id="UP000001610">
    <property type="component" value="Unassembled WGS sequence"/>
</dbReference>
<dbReference type="eggNOG" id="KOG0550">
    <property type="taxonomic scope" value="Eukaryota"/>
</dbReference>
<dbReference type="PANTHER" id="PTHR44200">
    <property type="entry name" value="DNAJ HOMOLOG SUBFAMILY C MEMBER 7"/>
    <property type="match status" value="1"/>
</dbReference>
<dbReference type="SUPFAM" id="SSF46565">
    <property type="entry name" value="Chaperone J-domain"/>
    <property type="match status" value="1"/>
</dbReference>
<feature type="compositionally biased region" description="Polar residues" evidence="2">
    <location>
        <begin position="131"/>
        <end position="140"/>
    </location>
</feature>
<dbReference type="SUPFAM" id="SSF48452">
    <property type="entry name" value="TPR-like"/>
    <property type="match status" value="1"/>
</dbReference>
<keyword evidence="3" id="KW-0812">Transmembrane</keyword>
<keyword evidence="6" id="KW-1185">Reference proteome</keyword>
<feature type="transmembrane region" description="Helical" evidence="3">
    <location>
        <begin position="719"/>
        <end position="749"/>
    </location>
</feature>
<evidence type="ECO:0000256" key="2">
    <source>
        <dbReference type="SAM" id="MobiDB-lite"/>
    </source>
</evidence>
<dbReference type="HOGENOM" id="CLU_015935_2_0_1"/>
<dbReference type="Pfam" id="PF14559">
    <property type="entry name" value="TPR_19"/>
    <property type="match status" value="1"/>
</dbReference>
<dbReference type="OMA" id="NSKMERW"/>
<sequence>MKKLFGNSKKPASNNHSSSPSLEDLQAAYRSSPEPPSPTKSSSRSPKKSVRSEHTPRDAKSSPRNLRHSRQASDLTASSRRSKHDPDTHPLNLPPEERKRFSARSYSAMSAMDIDREPLNGPSTPPPNPSAQTNFSVPIQNGNGPDGPPAPPPHKSNPSSPTPSPLDEAEVCKALGNKFFMERSFAQAIEQYSRAVTLVPDSATFLSNRAAAFMSNGQYVAALDDCSRAADLDPQNPKVLLRLARIFTGLGRPEEAMITFGRIEPAPSAKDTASAKEMLHHISSAKESLERGTAMSMVLHALDQAERGLGPNVSKPRKWQLMRAEAYLKMGRENSLGEAQNIVMTLLRHNNQDPEALVLRGRVLYYQGENEKAMQSFRAAVSCDPDFKDAIKWLRVVQKLDRMKEEGNAEYKAGRLENAILKYSEALEVDPSNRGINAKLLQNRAQCRIRLKQYDEAIQDADRAFSLDNTYFKARKTKANALGLSGKWEDAVKEWKAIQQDDPEDRTIPKEVRRAELEFKKSLRKDYYKIMGLEKDAGPDEIKKAYRKMAVKLHPDKNPGDEEAEAKFKDMQEAYETLSDPQKRASYDNGDDLLDPSDMFGGGMGGGMGGIDPEILFSMMGQQGGFHGGGGFPGGGRGFPGGGGFPGGASFNFSSGGGRPQGFPGGGGHGEDDNDDVLYDKEPQVHDSRQQEAQDKFTGGFQPRQRRANEGMVENIRTYGIMVVAALVLLPPQLVAAGLAAAAFVWAWMNYVWRPWTQKQMATE</sequence>
<dbReference type="EMBL" id="JH126399">
    <property type="protein sequence ID" value="EGX96887.1"/>
    <property type="molecule type" value="Genomic_DNA"/>
</dbReference>
<dbReference type="GeneID" id="18163576"/>
<dbReference type="InterPro" id="IPR019734">
    <property type="entry name" value="TPR_rpt"/>
</dbReference>
<dbReference type="KEGG" id="cmt:CCM_01545"/>
<evidence type="ECO:0000256" key="1">
    <source>
        <dbReference type="PROSITE-ProRule" id="PRU00339"/>
    </source>
</evidence>
<dbReference type="OrthoDB" id="1726119at2759"/>
<dbReference type="InParanoid" id="G3J5N1"/>
<evidence type="ECO:0000256" key="3">
    <source>
        <dbReference type="SAM" id="Phobius"/>
    </source>
</evidence>
<keyword evidence="3" id="KW-1133">Transmembrane helix</keyword>
<accession>G3J5N1</accession>
<dbReference type="VEuPathDB" id="FungiDB:CCM_01545"/>
<evidence type="ECO:0000313" key="5">
    <source>
        <dbReference type="EMBL" id="EGX96887.1"/>
    </source>
</evidence>
<dbReference type="InterPro" id="IPR011990">
    <property type="entry name" value="TPR-like_helical_dom_sf"/>
</dbReference>
<dbReference type="Pfam" id="PF00226">
    <property type="entry name" value="DnaJ"/>
    <property type="match status" value="1"/>
</dbReference>
<proteinExistence type="predicted"/>
<dbReference type="SMART" id="SM00028">
    <property type="entry name" value="TPR"/>
    <property type="match status" value="6"/>
</dbReference>
<feature type="compositionally biased region" description="Basic and acidic residues" evidence="2">
    <location>
        <begin position="678"/>
        <end position="695"/>
    </location>
</feature>
<name>G3J5N1_CORMM</name>
<dbReference type="Gene3D" id="1.25.40.10">
    <property type="entry name" value="Tetratricopeptide repeat domain"/>
    <property type="match status" value="1"/>
</dbReference>
<protein>
    <submittedName>
        <fullName evidence="5">DNAJ domain containing protein</fullName>
    </submittedName>
</protein>
<feature type="region of interest" description="Disordered" evidence="2">
    <location>
        <begin position="1"/>
        <end position="168"/>
    </location>
</feature>
<feature type="region of interest" description="Disordered" evidence="2">
    <location>
        <begin position="627"/>
        <end position="709"/>
    </location>
</feature>
<dbReference type="AlphaFoldDB" id="G3J5N1"/>
<feature type="compositionally biased region" description="Pro residues" evidence="2">
    <location>
        <begin position="146"/>
        <end position="164"/>
    </location>
</feature>
<dbReference type="PROSITE" id="PS50076">
    <property type="entry name" value="DNAJ_2"/>
    <property type="match status" value="1"/>
</dbReference>
<dbReference type="InterPro" id="IPR036869">
    <property type="entry name" value="J_dom_sf"/>
</dbReference>